<dbReference type="OrthoDB" id="10487575at2759"/>
<evidence type="ECO:0000256" key="1">
    <source>
        <dbReference type="SAM" id="SignalP"/>
    </source>
</evidence>
<dbReference type="Proteomes" id="UP000078512">
    <property type="component" value="Unassembled WGS sequence"/>
</dbReference>
<keyword evidence="1" id="KW-0732">Signal</keyword>
<gene>
    <name evidence="2" type="ORF">K457DRAFT_121707</name>
</gene>
<protein>
    <submittedName>
        <fullName evidence="2">Uncharacterized protein</fullName>
    </submittedName>
</protein>
<evidence type="ECO:0000313" key="3">
    <source>
        <dbReference type="Proteomes" id="UP000078512"/>
    </source>
</evidence>
<name>A0A197KDT6_9FUNG</name>
<proteinExistence type="predicted"/>
<feature type="signal peptide" evidence="1">
    <location>
        <begin position="1"/>
        <end position="22"/>
    </location>
</feature>
<feature type="chain" id="PRO_5008276815" evidence="1">
    <location>
        <begin position="23"/>
        <end position="133"/>
    </location>
</feature>
<accession>A0A197KDT6</accession>
<dbReference type="AlphaFoldDB" id="A0A197KDT6"/>
<organism evidence="2 3">
    <name type="scientific">Linnemannia elongata AG-77</name>
    <dbReference type="NCBI Taxonomy" id="1314771"/>
    <lineage>
        <taxon>Eukaryota</taxon>
        <taxon>Fungi</taxon>
        <taxon>Fungi incertae sedis</taxon>
        <taxon>Mucoromycota</taxon>
        <taxon>Mortierellomycotina</taxon>
        <taxon>Mortierellomycetes</taxon>
        <taxon>Mortierellales</taxon>
        <taxon>Mortierellaceae</taxon>
        <taxon>Linnemannia</taxon>
    </lineage>
</organism>
<keyword evidence="3" id="KW-1185">Reference proteome</keyword>
<evidence type="ECO:0000313" key="2">
    <source>
        <dbReference type="EMBL" id="OAQ34554.1"/>
    </source>
</evidence>
<sequence>MAAEITIVVVAFLLIGLLIASCEESQKEEIQKEQEKAQNSAQVNPVPACCCQNHDHHQSHHSGTTPLAPAYPLLPTVTSPSTTITTAKSMGIRLEATPPVTVIDMPSSILPVYQEFSKHPRPNVSMTIPDSER</sequence>
<dbReference type="EMBL" id="KV442017">
    <property type="protein sequence ID" value="OAQ34554.1"/>
    <property type="molecule type" value="Genomic_DNA"/>
</dbReference>
<reference evidence="2 3" key="1">
    <citation type="submission" date="2016-05" db="EMBL/GenBank/DDBJ databases">
        <title>Genome sequencing reveals origins of a unique bacterial endosymbiosis in the earliest lineages of terrestrial Fungi.</title>
        <authorList>
            <consortium name="DOE Joint Genome Institute"/>
            <person name="Uehling J."/>
            <person name="Gryganskyi A."/>
            <person name="Hameed K."/>
            <person name="Tschaplinski T."/>
            <person name="Misztal P."/>
            <person name="Wu S."/>
            <person name="Desiro A."/>
            <person name="Vande Pol N."/>
            <person name="Du Z.-Y."/>
            <person name="Zienkiewicz A."/>
            <person name="Zienkiewicz K."/>
            <person name="Morin E."/>
            <person name="Tisserant E."/>
            <person name="Splivallo R."/>
            <person name="Hainaut M."/>
            <person name="Henrissat B."/>
            <person name="Ohm R."/>
            <person name="Kuo A."/>
            <person name="Yan J."/>
            <person name="Lipzen A."/>
            <person name="Nolan M."/>
            <person name="Labutti K."/>
            <person name="Barry K."/>
            <person name="Goldstein A."/>
            <person name="Labbe J."/>
            <person name="Schadt C."/>
            <person name="Tuskan G."/>
            <person name="Grigoriev I."/>
            <person name="Martin F."/>
            <person name="Vilgalys R."/>
            <person name="Bonito G."/>
        </authorList>
    </citation>
    <scope>NUCLEOTIDE SEQUENCE [LARGE SCALE GENOMIC DNA]</scope>
    <source>
        <strain evidence="2 3">AG-77</strain>
    </source>
</reference>